<dbReference type="Gene3D" id="1.20.120.530">
    <property type="entry name" value="GntR ligand-binding domain-like"/>
    <property type="match status" value="1"/>
</dbReference>
<evidence type="ECO:0000313" key="5">
    <source>
        <dbReference type="EMBL" id="MBE9637184.1"/>
    </source>
</evidence>
<name>A0ABR9X0W8_9RHOB</name>
<accession>A0ABR9X0W8</accession>
<sequence length="234" mass="27143">MDHATPVGTKTTSLAGSLHDRLRTDILTGRLEPGLKLQMKLLTERYDAGQTPLREALNRLSSEGLVESRVQRGFYVKPVHLDELRELTKTRCWLEAVALRESIANASSDWDEQLIIAHHRLTRTPRSLDPERFEDNPEWERLHRDFHKALISRCGSTPLLEFCEQLADRLYRYRMLSIRKVFSTRPVKDEHAEILQFVLDRDSEKATEALTRHYERTANAVLKDLGSEEPREES</sequence>
<comment type="caution">
    <text evidence="5">The sequence shown here is derived from an EMBL/GenBank/DDBJ whole genome shotgun (WGS) entry which is preliminary data.</text>
</comment>
<reference evidence="5 6" key="1">
    <citation type="journal article" date="2021" name="Int. J. Syst. Evol. Microbiol.">
        <title>Salipiger mangrovisoli sp. nov., isolated from mangrove soil and the proposal for the reclassification of Paraphaeobacter pallidus as Salipiger pallidus comb. nov.</title>
        <authorList>
            <person name="Du J."/>
            <person name="Liu Y."/>
            <person name="Pei T."/>
            <person name="Deng M.R."/>
            <person name="Zhu H."/>
        </authorList>
    </citation>
    <scope>NUCLEOTIDE SEQUENCE [LARGE SCALE GENOMIC DNA]</scope>
    <source>
        <strain evidence="5 6">6D45A</strain>
    </source>
</reference>
<evidence type="ECO:0000256" key="1">
    <source>
        <dbReference type="ARBA" id="ARBA00023015"/>
    </source>
</evidence>
<dbReference type="SUPFAM" id="SSF48008">
    <property type="entry name" value="GntR ligand-binding domain-like"/>
    <property type="match status" value="1"/>
</dbReference>
<dbReference type="Gene3D" id="1.10.10.10">
    <property type="entry name" value="Winged helix-like DNA-binding domain superfamily/Winged helix DNA-binding domain"/>
    <property type="match status" value="1"/>
</dbReference>
<keyword evidence="3" id="KW-0804">Transcription</keyword>
<dbReference type="PROSITE" id="PS50949">
    <property type="entry name" value="HTH_GNTR"/>
    <property type="match status" value="1"/>
</dbReference>
<organism evidence="5 6">
    <name type="scientific">Salipiger mangrovisoli</name>
    <dbReference type="NCBI Taxonomy" id="2865933"/>
    <lineage>
        <taxon>Bacteria</taxon>
        <taxon>Pseudomonadati</taxon>
        <taxon>Pseudomonadota</taxon>
        <taxon>Alphaproteobacteria</taxon>
        <taxon>Rhodobacterales</taxon>
        <taxon>Roseobacteraceae</taxon>
        <taxon>Salipiger</taxon>
    </lineage>
</organism>
<dbReference type="SMART" id="SM00895">
    <property type="entry name" value="FCD"/>
    <property type="match status" value="1"/>
</dbReference>
<evidence type="ECO:0000259" key="4">
    <source>
        <dbReference type="PROSITE" id="PS50949"/>
    </source>
</evidence>
<keyword evidence="6" id="KW-1185">Reference proteome</keyword>
<dbReference type="Proteomes" id="UP000607796">
    <property type="component" value="Unassembled WGS sequence"/>
</dbReference>
<dbReference type="InterPro" id="IPR011711">
    <property type="entry name" value="GntR_C"/>
</dbReference>
<evidence type="ECO:0000313" key="6">
    <source>
        <dbReference type="Proteomes" id="UP000607796"/>
    </source>
</evidence>
<keyword evidence="2" id="KW-0238">DNA-binding</keyword>
<dbReference type="PANTHER" id="PTHR43537">
    <property type="entry name" value="TRANSCRIPTIONAL REGULATOR, GNTR FAMILY"/>
    <property type="match status" value="1"/>
</dbReference>
<dbReference type="InterPro" id="IPR036390">
    <property type="entry name" value="WH_DNA-bd_sf"/>
</dbReference>
<dbReference type="Pfam" id="PF07729">
    <property type="entry name" value="FCD"/>
    <property type="match status" value="1"/>
</dbReference>
<feature type="domain" description="HTH gntR-type" evidence="4">
    <location>
        <begin position="12"/>
        <end position="79"/>
    </location>
</feature>
<keyword evidence="1" id="KW-0805">Transcription regulation</keyword>
<dbReference type="SMART" id="SM00345">
    <property type="entry name" value="HTH_GNTR"/>
    <property type="match status" value="1"/>
</dbReference>
<dbReference type="InterPro" id="IPR008920">
    <property type="entry name" value="TF_FadR/GntR_C"/>
</dbReference>
<dbReference type="RefSeq" id="WP_194134499.1">
    <property type="nucleotide sequence ID" value="NZ_JADFFK010000006.1"/>
</dbReference>
<gene>
    <name evidence="5" type="ORF">IQ782_10070</name>
</gene>
<dbReference type="InterPro" id="IPR036388">
    <property type="entry name" value="WH-like_DNA-bd_sf"/>
</dbReference>
<evidence type="ECO:0000256" key="3">
    <source>
        <dbReference type="ARBA" id="ARBA00023163"/>
    </source>
</evidence>
<dbReference type="Pfam" id="PF00392">
    <property type="entry name" value="GntR"/>
    <property type="match status" value="1"/>
</dbReference>
<dbReference type="PANTHER" id="PTHR43537:SF20">
    <property type="entry name" value="HTH-TYPE TRANSCRIPTIONAL REPRESSOR GLAR"/>
    <property type="match status" value="1"/>
</dbReference>
<dbReference type="CDD" id="cd07377">
    <property type="entry name" value="WHTH_GntR"/>
    <property type="match status" value="1"/>
</dbReference>
<evidence type="ECO:0000256" key="2">
    <source>
        <dbReference type="ARBA" id="ARBA00023125"/>
    </source>
</evidence>
<dbReference type="EMBL" id="JADFFK010000006">
    <property type="protein sequence ID" value="MBE9637184.1"/>
    <property type="molecule type" value="Genomic_DNA"/>
</dbReference>
<dbReference type="SUPFAM" id="SSF46785">
    <property type="entry name" value="Winged helix' DNA-binding domain"/>
    <property type="match status" value="1"/>
</dbReference>
<protein>
    <submittedName>
        <fullName evidence="5">GntR family transcriptional regulator</fullName>
    </submittedName>
</protein>
<dbReference type="InterPro" id="IPR000524">
    <property type="entry name" value="Tscrpt_reg_HTH_GntR"/>
</dbReference>
<proteinExistence type="predicted"/>